<dbReference type="GeneID" id="92274981"/>
<reference evidence="8" key="1">
    <citation type="journal article" date="2023" name="Microbiol. Spectr.">
        <title>Whole-genome sequencing provides insights into a novel species: Providencia hangzhouensis associated with urinary tract infections.</title>
        <authorList>
            <person name="Dong X."/>
            <person name="Yu Y."/>
            <person name="Liu J."/>
            <person name="Cao D."/>
            <person name="Xiang Y."/>
            <person name="Bi K."/>
            <person name="Yuan X."/>
            <person name="Li S."/>
            <person name="Wu T."/>
            <person name="Zhang Y."/>
        </authorList>
    </citation>
    <scope>NUCLEOTIDE SEQUENCE</scope>
    <source>
        <strain evidence="8">PR-310</strain>
    </source>
</reference>
<comment type="similarity">
    <text evidence="6">Belongs to the DarT ADP-ribosyltransferase family.</text>
</comment>
<keyword evidence="2 6" id="KW-0328">Glycosyltransferase</keyword>
<evidence type="ECO:0000256" key="6">
    <source>
        <dbReference type="PROSITE-ProRule" id="PRU01362"/>
    </source>
</evidence>
<name>A0ABY9Z5L5_9GAMM</name>
<feature type="active site" evidence="6">
    <location>
        <position position="152"/>
    </location>
</feature>
<keyword evidence="4 6" id="KW-0548">Nucleotidyltransferase</keyword>
<proteinExistence type="inferred from homology"/>
<evidence type="ECO:0000256" key="4">
    <source>
        <dbReference type="ARBA" id="ARBA00022695"/>
    </source>
</evidence>
<accession>A0ABY9Z5L5</accession>
<dbReference type="PROSITE" id="PS52018">
    <property type="entry name" value="DART"/>
    <property type="match status" value="1"/>
</dbReference>
<sequence length="206" mass="23866">MTLQKIVQERNITKLFHFTHSDNLSSIIQRGLKSKKELDDEKIAHNHNDDKRLDGHTNAICLSISYPNAKMFYKYRQEKQGDWILLEISPTILWDKDCAFYPTNAASNNVRMNKVSLMQGVSAFNAMFEDSIFAIERCSTLPTEFTTDVQAEVLVFDRIEASYIQKVIHPNEASATRFRCLDTTLQHDHCDPNTKTFYSQRDYFLG</sequence>
<keyword evidence="1 6" id="KW-1277">Toxin-antitoxin system</keyword>
<comment type="catalytic activity">
    <reaction evidence="6">
        <text>a thymidine in DNA + NAD(+) = an N-(ADP-alpha-D-ribosyl)-thymidine in DNA + nicotinamide + H(+)</text>
        <dbReference type="Rhea" id="RHEA:71651"/>
        <dbReference type="Rhea" id="RHEA-COMP:13556"/>
        <dbReference type="Rhea" id="RHEA-COMP:18051"/>
        <dbReference type="ChEBI" id="CHEBI:15378"/>
        <dbReference type="ChEBI" id="CHEBI:17154"/>
        <dbReference type="ChEBI" id="CHEBI:57540"/>
        <dbReference type="ChEBI" id="CHEBI:137386"/>
        <dbReference type="ChEBI" id="CHEBI:191199"/>
    </reaction>
</comment>
<evidence type="ECO:0000256" key="1">
    <source>
        <dbReference type="ARBA" id="ARBA00022649"/>
    </source>
</evidence>
<evidence type="ECO:0000313" key="8">
    <source>
        <dbReference type="EMBL" id="WNK22483.1"/>
    </source>
</evidence>
<feature type="active site" description="Proton acceptor" evidence="6">
    <location>
        <position position="52"/>
    </location>
</feature>
<dbReference type="EMBL" id="CP135052">
    <property type="protein sequence ID" value="WNK22483.1"/>
    <property type="molecule type" value="Genomic_DNA"/>
</dbReference>
<dbReference type="Proteomes" id="UP001163184">
    <property type="component" value="Chromosome"/>
</dbReference>
<keyword evidence="9" id="KW-1185">Reference proteome</keyword>
<evidence type="ECO:0000259" key="7">
    <source>
        <dbReference type="PROSITE" id="PS52018"/>
    </source>
</evidence>
<evidence type="ECO:0000256" key="2">
    <source>
        <dbReference type="ARBA" id="ARBA00022676"/>
    </source>
</evidence>
<gene>
    <name evidence="8" type="ORF">PZ638_10940</name>
</gene>
<evidence type="ECO:0000313" key="9">
    <source>
        <dbReference type="Proteomes" id="UP001163184"/>
    </source>
</evidence>
<evidence type="ECO:0000256" key="5">
    <source>
        <dbReference type="ARBA" id="ARBA00023125"/>
    </source>
</evidence>
<feature type="binding site" evidence="6">
    <location>
        <position position="52"/>
    </location>
    <ligand>
        <name>NAD(+)</name>
        <dbReference type="ChEBI" id="CHEBI:57540"/>
    </ligand>
</feature>
<keyword evidence="3 6" id="KW-0808">Transferase</keyword>
<dbReference type="RefSeq" id="WP_275612190.1">
    <property type="nucleotide sequence ID" value="NZ_CP135052.1"/>
</dbReference>
<organism evidence="8 9">
    <name type="scientific">Providencia hangzhouensis</name>
    <dbReference type="NCBI Taxonomy" id="3031799"/>
    <lineage>
        <taxon>Bacteria</taxon>
        <taxon>Pseudomonadati</taxon>
        <taxon>Pseudomonadota</taxon>
        <taxon>Gammaproteobacteria</taxon>
        <taxon>Enterobacterales</taxon>
        <taxon>Morganellaceae</taxon>
        <taxon>Providencia</taxon>
    </lineage>
</organism>
<evidence type="ECO:0000256" key="3">
    <source>
        <dbReference type="ARBA" id="ARBA00022679"/>
    </source>
</evidence>
<dbReference type="InterPro" id="IPR029494">
    <property type="entry name" value="DarT"/>
</dbReference>
<keyword evidence="5 6" id="KW-0238">DNA-binding</keyword>
<dbReference type="Pfam" id="PF14487">
    <property type="entry name" value="DarT"/>
    <property type="match status" value="1"/>
</dbReference>
<comment type="caution">
    <text evidence="6">Lacks conserved residue(s) required for the propagation of feature annotation.</text>
</comment>
<protein>
    <submittedName>
        <fullName evidence="8">DarT ssDNA thymidine ADP-ribosyltransferase family protein</fullName>
    </submittedName>
</protein>
<feature type="binding site" evidence="6">
    <location>
        <begin position="17"/>
        <end position="19"/>
    </location>
    <ligand>
        <name>NAD(+)</name>
        <dbReference type="ChEBI" id="CHEBI:57540"/>
    </ligand>
</feature>
<feature type="domain" description="DarT" evidence="7">
    <location>
        <begin position="13"/>
        <end position="204"/>
    </location>
</feature>